<organism evidence="3 4">
    <name type="scientific">Symbiodinium pilosum</name>
    <name type="common">Dinoflagellate</name>
    <dbReference type="NCBI Taxonomy" id="2952"/>
    <lineage>
        <taxon>Eukaryota</taxon>
        <taxon>Sar</taxon>
        <taxon>Alveolata</taxon>
        <taxon>Dinophyceae</taxon>
        <taxon>Suessiales</taxon>
        <taxon>Symbiodiniaceae</taxon>
        <taxon>Symbiodinium</taxon>
    </lineage>
</organism>
<feature type="compositionally biased region" description="Low complexity" evidence="1">
    <location>
        <begin position="130"/>
        <end position="141"/>
    </location>
</feature>
<dbReference type="AlphaFoldDB" id="A0A812J412"/>
<evidence type="ECO:0000313" key="3">
    <source>
        <dbReference type="EMBL" id="CAE7191875.1"/>
    </source>
</evidence>
<dbReference type="Proteomes" id="UP000649617">
    <property type="component" value="Unassembled WGS sequence"/>
</dbReference>
<feature type="transmembrane region" description="Helical" evidence="2">
    <location>
        <begin position="48"/>
        <end position="65"/>
    </location>
</feature>
<feature type="non-terminal residue" evidence="3">
    <location>
        <position position="188"/>
    </location>
</feature>
<gene>
    <name evidence="3" type="primary">RPA190</name>
    <name evidence="3" type="ORF">SPIL2461_LOCUS1516</name>
</gene>
<reference evidence="3" key="1">
    <citation type="submission" date="2021-02" db="EMBL/GenBank/DDBJ databases">
        <authorList>
            <person name="Dougan E. K."/>
            <person name="Rhodes N."/>
            <person name="Thang M."/>
            <person name="Chan C."/>
        </authorList>
    </citation>
    <scope>NUCLEOTIDE SEQUENCE</scope>
</reference>
<feature type="transmembrane region" description="Helical" evidence="2">
    <location>
        <begin position="71"/>
        <end position="95"/>
    </location>
</feature>
<accession>A0A812J412</accession>
<keyword evidence="4" id="KW-1185">Reference proteome</keyword>
<keyword evidence="2" id="KW-0472">Membrane</keyword>
<evidence type="ECO:0000313" key="4">
    <source>
        <dbReference type="Proteomes" id="UP000649617"/>
    </source>
</evidence>
<name>A0A812J412_SYMPI</name>
<feature type="non-terminal residue" evidence="3">
    <location>
        <position position="1"/>
    </location>
</feature>
<evidence type="ECO:0000256" key="1">
    <source>
        <dbReference type="SAM" id="MobiDB-lite"/>
    </source>
</evidence>
<sequence length="188" mass="20566">AWRALFVSVGSFSRNSILRLLGRPLPLQSIPVRRPLGNTGTVSPPMRVFHTACIMCAAASLAVVFPSVTAIVGIATGFGSVLWTFIMPVIMILILRHRAEKERSLHKDCQTSGIRERLLSSPLSSPPMSPRQSPRFSPSPSIAEIPPMSLNGEEDSEICMHIDEPDSGKRSTVVLADRSPEKRVIELQ</sequence>
<feature type="region of interest" description="Disordered" evidence="1">
    <location>
        <begin position="116"/>
        <end position="155"/>
    </location>
</feature>
<keyword evidence="2" id="KW-1133">Transmembrane helix</keyword>
<dbReference type="OrthoDB" id="436498at2759"/>
<dbReference type="EMBL" id="CAJNIZ010001482">
    <property type="protein sequence ID" value="CAE7191875.1"/>
    <property type="molecule type" value="Genomic_DNA"/>
</dbReference>
<evidence type="ECO:0000256" key="2">
    <source>
        <dbReference type="SAM" id="Phobius"/>
    </source>
</evidence>
<keyword evidence="2" id="KW-0812">Transmembrane</keyword>
<comment type="caution">
    <text evidence="3">The sequence shown here is derived from an EMBL/GenBank/DDBJ whole genome shotgun (WGS) entry which is preliminary data.</text>
</comment>
<protein>
    <submittedName>
        <fullName evidence="3">RPA190 protein</fullName>
    </submittedName>
</protein>
<proteinExistence type="predicted"/>